<name>A0ABW6B2X9_9SPHI</name>
<comment type="caution">
    <text evidence="1">The sequence shown here is derived from an EMBL/GenBank/DDBJ whole genome shotgun (WGS) entry which is preliminary data.</text>
</comment>
<keyword evidence="2" id="KW-1185">Reference proteome</keyword>
<dbReference type="EMBL" id="JBHUPA010000007">
    <property type="protein sequence ID" value="MFD2962808.1"/>
    <property type="molecule type" value="Genomic_DNA"/>
</dbReference>
<protein>
    <submittedName>
        <fullName evidence="1">Uncharacterized protein</fullName>
    </submittedName>
</protein>
<evidence type="ECO:0000313" key="2">
    <source>
        <dbReference type="Proteomes" id="UP001597560"/>
    </source>
</evidence>
<evidence type="ECO:0000313" key="1">
    <source>
        <dbReference type="EMBL" id="MFD2962808.1"/>
    </source>
</evidence>
<accession>A0ABW6B2X9</accession>
<proteinExistence type="predicted"/>
<reference evidence="2" key="1">
    <citation type="journal article" date="2019" name="Int. J. Syst. Evol. Microbiol.">
        <title>The Global Catalogue of Microorganisms (GCM) 10K type strain sequencing project: providing services to taxonomists for standard genome sequencing and annotation.</title>
        <authorList>
            <consortium name="The Broad Institute Genomics Platform"/>
            <consortium name="The Broad Institute Genome Sequencing Center for Infectious Disease"/>
            <person name="Wu L."/>
            <person name="Ma J."/>
        </authorList>
    </citation>
    <scope>NUCLEOTIDE SEQUENCE [LARGE SCALE GENOMIC DNA]</scope>
    <source>
        <strain evidence="2">KCTC 23098</strain>
    </source>
</reference>
<gene>
    <name evidence="1" type="ORF">ACFS6J_13495</name>
</gene>
<sequence>MNTTINVDAREILFIKEHAPKGFSRIIADSLQSEGITVDRVTVHKEISTLKTNYNKQVIETARRLLKAIKGVEFQAGN</sequence>
<dbReference type="RefSeq" id="WP_377611084.1">
    <property type="nucleotide sequence ID" value="NZ_JBHUPA010000007.1"/>
</dbReference>
<organism evidence="1 2">
    <name type="scientific">Olivibacter jilunii</name>
    <dbReference type="NCBI Taxonomy" id="985016"/>
    <lineage>
        <taxon>Bacteria</taxon>
        <taxon>Pseudomonadati</taxon>
        <taxon>Bacteroidota</taxon>
        <taxon>Sphingobacteriia</taxon>
        <taxon>Sphingobacteriales</taxon>
        <taxon>Sphingobacteriaceae</taxon>
        <taxon>Olivibacter</taxon>
    </lineage>
</organism>
<dbReference type="Proteomes" id="UP001597560">
    <property type="component" value="Unassembled WGS sequence"/>
</dbReference>